<dbReference type="NCBIfam" id="TIGR02532">
    <property type="entry name" value="IV_pilin_GFxxxE"/>
    <property type="match status" value="1"/>
</dbReference>
<accession>A0A090I5W0</accession>
<keyword evidence="1" id="KW-0812">Transmembrane</keyword>
<dbReference type="InterPro" id="IPR045584">
    <property type="entry name" value="Pilin-like"/>
</dbReference>
<dbReference type="Proteomes" id="UP000032427">
    <property type="component" value="Chromosome 2"/>
</dbReference>
<evidence type="ECO:0000313" key="2">
    <source>
        <dbReference type="EMBL" id="CED56826.1"/>
    </source>
</evidence>
<proteinExistence type="predicted"/>
<reference evidence="3" key="1">
    <citation type="submission" date="2014-09" db="EMBL/GenBank/DDBJ databases">
        <authorList>
            <person name="Hjerde E."/>
        </authorList>
    </citation>
    <scope>NUCLEOTIDE SEQUENCE [LARGE SCALE GENOMIC DNA]</scope>
    <source>
        <strain evidence="3">06/09/139</strain>
    </source>
</reference>
<dbReference type="KEGG" id="awd:AWOD_II_0175"/>
<evidence type="ECO:0000313" key="3">
    <source>
        <dbReference type="Proteomes" id="UP000032427"/>
    </source>
</evidence>
<keyword evidence="1" id="KW-1133">Transmembrane helix</keyword>
<organism evidence="2 3">
    <name type="scientific">Aliivibrio wodanis</name>
    <dbReference type="NCBI Taxonomy" id="80852"/>
    <lineage>
        <taxon>Bacteria</taxon>
        <taxon>Pseudomonadati</taxon>
        <taxon>Pseudomonadota</taxon>
        <taxon>Gammaproteobacteria</taxon>
        <taxon>Vibrionales</taxon>
        <taxon>Vibrionaceae</taxon>
        <taxon>Aliivibrio</taxon>
    </lineage>
</organism>
<dbReference type="InterPro" id="IPR012902">
    <property type="entry name" value="N_methyl_site"/>
</dbReference>
<dbReference type="HOGENOM" id="CLU_125322_1_0_6"/>
<feature type="transmembrane region" description="Helical" evidence="1">
    <location>
        <begin position="12"/>
        <end position="32"/>
    </location>
</feature>
<dbReference type="AlphaFoldDB" id="A0A090I5W0"/>
<keyword evidence="1" id="KW-0472">Membrane</keyword>
<protein>
    <submittedName>
        <fullName evidence="2">MSHA pilin protein MshC</fullName>
    </submittedName>
</protein>
<dbReference type="EMBL" id="LN554847">
    <property type="protein sequence ID" value="CED56826.1"/>
    <property type="molecule type" value="Genomic_DNA"/>
</dbReference>
<dbReference type="GeneID" id="28542419"/>
<keyword evidence="3" id="KW-1185">Reference proteome</keyword>
<dbReference type="Pfam" id="PF07963">
    <property type="entry name" value="N_methyl"/>
    <property type="match status" value="1"/>
</dbReference>
<dbReference type="PATRIC" id="fig|80852.17.peg.2921"/>
<dbReference type="SUPFAM" id="SSF54523">
    <property type="entry name" value="Pili subunits"/>
    <property type="match status" value="1"/>
</dbReference>
<dbReference type="OrthoDB" id="5873580at2"/>
<dbReference type="STRING" id="80852.AWOD_II_0175"/>
<sequence>MSSARLHGFTLIELIAVIILLSIISLSASSYFSGVSSLSTQTLQTELLRSLRLTQIRAMNRNGYCNRWLIDKQRAQQISLEQPSEACSTAFPTTQTNNAYLENEDTSYVAILSNQQASFSLVANVTNIDLSTPYAFDFDGLGRIAQCRTAKCEITITGQSQEKICIEKEGYIHAC</sequence>
<evidence type="ECO:0000256" key="1">
    <source>
        <dbReference type="SAM" id="Phobius"/>
    </source>
</evidence>
<name>A0A090I5W0_9GAMM</name>
<dbReference type="PROSITE" id="PS00409">
    <property type="entry name" value="PROKAR_NTER_METHYL"/>
    <property type="match status" value="1"/>
</dbReference>
<gene>
    <name evidence="2" type="primary">mshC</name>
    <name evidence="2" type="ORF">AWOD_II_0175</name>
</gene>